<feature type="compositionally biased region" description="Basic and acidic residues" evidence="3">
    <location>
        <begin position="132"/>
        <end position="143"/>
    </location>
</feature>
<evidence type="ECO:0000256" key="1">
    <source>
        <dbReference type="ARBA" id="ARBA00022737"/>
    </source>
</evidence>
<name>A0A4P9XLQ4_9FUNG</name>
<dbReference type="PANTHER" id="PTHR24198:SF165">
    <property type="entry name" value="ANKYRIN REPEAT-CONTAINING PROTEIN-RELATED"/>
    <property type="match status" value="1"/>
</dbReference>
<feature type="region of interest" description="Disordered" evidence="3">
    <location>
        <begin position="132"/>
        <end position="179"/>
    </location>
</feature>
<keyword evidence="1" id="KW-0677">Repeat</keyword>
<proteinExistence type="predicted"/>
<dbReference type="Proteomes" id="UP000271241">
    <property type="component" value="Unassembled WGS sequence"/>
</dbReference>
<evidence type="ECO:0000313" key="5">
    <source>
        <dbReference type="Proteomes" id="UP000271241"/>
    </source>
</evidence>
<dbReference type="SMART" id="SM00248">
    <property type="entry name" value="ANK"/>
    <property type="match status" value="7"/>
</dbReference>
<keyword evidence="2" id="KW-0040">ANK repeat</keyword>
<organism evidence="4 5">
    <name type="scientific">Thamnocephalis sphaerospora</name>
    <dbReference type="NCBI Taxonomy" id="78915"/>
    <lineage>
        <taxon>Eukaryota</taxon>
        <taxon>Fungi</taxon>
        <taxon>Fungi incertae sedis</taxon>
        <taxon>Zoopagomycota</taxon>
        <taxon>Zoopagomycotina</taxon>
        <taxon>Zoopagomycetes</taxon>
        <taxon>Zoopagales</taxon>
        <taxon>Sigmoideomycetaceae</taxon>
        <taxon>Thamnocephalis</taxon>
    </lineage>
</organism>
<dbReference type="InterPro" id="IPR036770">
    <property type="entry name" value="Ankyrin_rpt-contain_sf"/>
</dbReference>
<dbReference type="PANTHER" id="PTHR24198">
    <property type="entry name" value="ANKYRIN REPEAT AND PROTEIN KINASE DOMAIN-CONTAINING PROTEIN"/>
    <property type="match status" value="1"/>
</dbReference>
<dbReference type="STRING" id="78915.A0A4P9XLQ4"/>
<gene>
    <name evidence="4" type="ORF">THASP1DRAFT_31377</name>
</gene>
<reference evidence="5" key="1">
    <citation type="journal article" date="2018" name="Nat. Microbiol.">
        <title>Leveraging single-cell genomics to expand the fungal tree of life.</title>
        <authorList>
            <person name="Ahrendt S.R."/>
            <person name="Quandt C.A."/>
            <person name="Ciobanu D."/>
            <person name="Clum A."/>
            <person name="Salamov A."/>
            <person name="Andreopoulos B."/>
            <person name="Cheng J.F."/>
            <person name="Woyke T."/>
            <person name="Pelin A."/>
            <person name="Henrissat B."/>
            <person name="Reynolds N.K."/>
            <person name="Benny G.L."/>
            <person name="Smith M.E."/>
            <person name="James T.Y."/>
            <person name="Grigoriev I.V."/>
        </authorList>
    </citation>
    <scope>NUCLEOTIDE SEQUENCE [LARGE SCALE GENOMIC DNA]</scope>
    <source>
        <strain evidence="5">RSA 1356</strain>
    </source>
</reference>
<keyword evidence="5" id="KW-1185">Reference proteome</keyword>
<accession>A0A4P9XLQ4</accession>
<dbReference type="AlphaFoldDB" id="A0A4P9XLQ4"/>
<dbReference type="SUPFAM" id="SSF48403">
    <property type="entry name" value="Ankyrin repeat"/>
    <property type="match status" value="1"/>
</dbReference>
<dbReference type="InterPro" id="IPR002110">
    <property type="entry name" value="Ankyrin_rpt"/>
</dbReference>
<evidence type="ECO:0000256" key="3">
    <source>
        <dbReference type="SAM" id="MobiDB-lite"/>
    </source>
</evidence>
<protein>
    <submittedName>
        <fullName evidence="4">Ankyrin repeat-containing domain protein</fullName>
    </submittedName>
</protein>
<feature type="compositionally biased region" description="Acidic residues" evidence="3">
    <location>
        <begin position="144"/>
        <end position="179"/>
    </location>
</feature>
<sequence>MYYYTAPKTINTADEAVLPSIVLFNLPSEDRQSQWKQVPEAQHADYTKLFEAAWRGDSALVQRLTRPVADKPRDHLLHIGAIDANSQTVLSIACLRGHAKLVSLILRISDEQYEPEPKKDKKHDEKRINNYALHERVRTHSSDDSDADEGDEHTYEYSDDSEYLSDDMSCDDDDDEEEERMLEMRDRDISATEVTPLRNHMLPEALLTHKTPIHLANILPQGWSELSTEKARKEKGHKSSIQSLTALQIAVVRNDLQLIRTLLKSVKALKNGKYRSYGLKLDEDVRGDAIYALLRSERSSGYISSDEPSRYSISLAIALGHLDIADLLIAESAAGDSFSTFDIHRDNKDIDPETKLSKTKHYLGLNVDGKKKKSWVNQCNPKSRAASDPMLLPVALSTSNERSIEYLLSERPVNALRRFAANHPEDRRAVVLRDEKELGLVVRRIFGVGTKTDESPFQMAVRMAQPNAIRYLAKHYRPSAQDEDAPSLEHLLNASSGPKSAPAMYLAAAENHTDCFDALVDVGASPLRTHQGWNILHLTVHTEVADRVNHIHKKVEADDWRKLMEMRAPGCRRTPLAVAVAQNKPDTIKLLLDLMPGDGVLDIFDADCERPLHLAIKGSRLQATRMLTEKLVELERWDILQIEDGAGMSPLDLARQMMVRQFFNEGVGAIPSDEEMEEWKQKQEEARVKNKLSLIDEVDASKVLALTEAAVAKAVAANYARQPVSLKNIHQLVQEAASDARRIASISYWNRRYDNARDEPAKAHFVCTQHTMFWPIDAASEANADSGPTPMRFLVPAAIEMYG</sequence>
<evidence type="ECO:0000256" key="2">
    <source>
        <dbReference type="ARBA" id="ARBA00023043"/>
    </source>
</evidence>
<evidence type="ECO:0000313" key="4">
    <source>
        <dbReference type="EMBL" id="RKP06808.1"/>
    </source>
</evidence>
<dbReference type="EMBL" id="KZ992814">
    <property type="protein sequence ID" value="RKP06808.1"/>
    <property type="molecule type" value="Genomic_DNA"/>
</dbReference>
<dbReference type="Gene3D" id="1.25.40.20">
    <property type="entry name" value="Ankyrin repeat-containing domain"/>
    <property type="match status" value="3"/>
</dbReference>
<dbReference type="OrthoDB" id="539213at2759"/>